<name>A0A6G9A5K2_9BRAD</name>
<proteinExistence type="predicted"/>
<dbReference type="Proteomes" id="UP000500895">
    <property type="component" value="Chromosome"/>
</dbReference>
<feature type="domain" description="HTH luxR-type" evidence="4">
    <location>
        <begin position="289"/>
        <end position="354"/>
    </location>
</feature>
<dbReference type="InterPro" id="IPR016032">
    <property type="entry name" value="Sig_transdc_resp-reg_C-effctor"/>
</dbReference>
<keyword evidence="1" id="KW-0805">Transcription regulation</keyword>
<dbReference type="SUPFAM" id="SSF46894">
    <property type="entry name" value="C-terminal effector domain of the bipartite response regulators"/>
    <property type="match status" value="1"/>
</dbReference>
<keyword evidence="3" id="KW-0804">Transcription</keyword>
<dbReference type="PANTHER" id="PTHR44688:SF16">
    <property type="entry name" value="DNA-BINDING TRANSCRIPTIONAL ACTIVATOR DEVR_DOSR"/>
    <property type="match status" value="1"/>
</dbReference>
<dbReference type="GO" id="GO:0003677">
    <property type="term" value="F:DNA binding"/>
    <property type="evidence" value="ECO:0007669"/>
    <property type="project" value="UniProtKB-KW"/>
</dbReference>
<accession>A0A6G9A5K2</accession>
<evidence type="ECO:0000313" key="5">
    <source>
        <dbReference type="EMBL" id="QIP07720.1"/>
    </source>
</evidence>
<gene>
    <name evidence="5" type="ORF">HAV00_16260</name>
</gene>
<dbReference type="Pfam" id="PF00196">
    <property type="entry name" value="GerE"/>
    <property type="match status" value="1"/>
</dbReference>
<dbReference type="AlphaFoldDB" id="A0A6G9A5K2"/>
<evidence type="ECO:0000256" key="2">
    <source>
        <dbReference type="ARBA" id="ARBA00023125"/>
    </source>
</evidence>
<organism evidence="5 6">
    <name type="scientific">Bradyrhizobium symbiodeficiens</name>
    <dbReference type="NCBI Taxonomy" id="1404367"/>
    <lineage>
        <taxon>Bacteria</taxon>
        <taxon>Pseudomonadati</taxon>
        <taxon>Pseudomonadota</taxon>
        <taxon>Alphaproteobacteria</taxon>
        <taxon>Hyphomicrobiales</taxon>
        <taxon>Nitrobacteraceae</taxon>
        <taxon>Bradyrhizobium</taxon>
    </lineage>
</organism>
<reference evidence="5 6" key="1">
    <citation type="journal article" date="2020" name="Int. J. Syst. Evol. Microbiol.">
        <title>Description and complete genome sequences of Bradyrhizobium symbiodeficiens sp. nov., a non-symbiotic bacterium associated with legumes native to Canada.</title>
        <authorList>
            <person name="Bromfield E.S.P."/>
            <person name="Cloutier S."/>
            <person name="Nguyen H.D.T."/>
        </authorList>
    </citation>
    <scope>NUCLEOTIDE SEQUENCE [LARGE SCALE GENOMIC DNA]</scope>
    <source>
        <strain evidence="5 6">101S1MB</strain>
    </source>
</reference>
<dbReference type="EMBL" id="CP050066">
    <property type="protein sequence ID" value="QIP07720.1"/>
    <property type="molecule type" value="Genomic_DNA"/>
</dbReference>
<evidence type="ECO:0000313" key="6">
    <source>
        <dbReference type="Proteomes" id="UP000500895"/>
    </source>
</evidence>
<dbReference type="RefSeq" id="WP_166468137.1">
    <property type="nucleotide sequence ID" value="NZ_CP050066.2"/>
</dbReference>
<protein>
    <submittedName>
        <fullName evidence="5">Helix-turn-helix transcriptional regulator</fullName>
    </submittedName>
</protein>
<dbReference type="SMART" id="SM00421">
    <property type="entry name" value="HTH_LUXR"/>
    <property type="match status" value="1"/>
</dbReference>
<dbReference type="GO" id="GO:0006355">
    <property type="term" value="P:regulation of DNA-templated transcription"/>
    <property type="evidence" value="ECO:0007669"/>
    <property type="project" value="InterPro"/>
</dbReference>
<dbReference type="InterPro" id="IPR036388">
    <property type="entry name" value="WH-like_DNA-bd_sf"/>
</dbReference>
<keyword evidence="2" id="KW-0238">DNA-binding</keyword>
<evidence type="ECO:0000259" key="4">
    <source>
        <dbReference type="PROSITE" id="PS50043"/>
    </source>
</evidence>
<dbReference type="PANTHER" id="PTHR44688">
    <property type="entry name" value="DNA-BINDING TRANSCRIPTIONAL ACTIVATOR DEVR_DOSR"/>
    <property type="match status" value="1"/>
</dbReference>
<dbReference type="PROSITE" id="PS50043">
    <property type="entry name" value="HTH_LUXR_2"/>
    <property type="match status" value="1"/>
</dbReference>
<evidence type="ECO:0000256" key="3">
    <source>
        <dbReference type="ARBA" id="ARBA00023163"/>
    </source>
</evidence>
<sequence length="362" mass="39413">MSNLIDRIYECAFVPDLWPGILAELVQIDGALAGWLCISNGSVIRWSASSQQAREDLRPLMESGWIPRSERFNRLLRAKQSGFIPDSILYTPEEMRNDPAYRDMLYPRGMGWASATAIALPTGDDMVIALERAYDRGSASLAVLGRLNEVHAHLARASLVAARMQLERARAAAQALALLGIPALVFSREGKILAANSLIEGLSGFISWRAQDRIALKDARADALLRDAIATVDQDDAPGVRSFPTRDISSTMIAHVVPIRGSARDTFSRCAAMLMLTPVTRPEAPSVDLIRSLFDLTPTEARVARGLAVGQTVKAMATESGTSPNTVRWHVKVVLSKMGYNRQSDVVALLNGLRPPGCVNDP</sequence>
<dbReference type="Gene3D" id="1.10.10.10">
    <property type="entry name" value="Winged helix-like DNA-binding domain superfamily/Winged helix DNA-binding domain"/>
    <property type="match status" value="1"/>
</dbReference>
<evidence type="ECO:0000256" key="1">
    <source>
        <dbReference type="ARBA" id="ARBA00023015"/>
    </source>
</evidence>
<dbReference type="InterPro" id="IPR000792">
    <property type="entry name" value="Tscrpt_reg_LuxR_C"/>
</dbReference>